<evidence type="ECO:0008006" key="3">
    <source>
        <dbReference type="Google" id="ProtNLM"/>
    </source>
</evidence>
<dbReference type="EMBL" id="KL142368">
    <property type="protein sequence ID" value="KDR84665.1"/>
    <property type="molecule type" value="Genomic_DNA"/>
</dbReference>
<name>A0A067TN62_GALM3</name>
<evidence type="ECO:0000313" key="2">
    <source>
        <dbReference type="Proteomes" id="UP000027222"/>
    </source>
</evidence>
<dbReference type="Proteomes" id="UP000027222">
    <property type="component" value="Unassembled WGS sequence"/>
</dbReference>
<proteinExistence type="predicted"/>
<dbReference type="HOGENOM" id="CLU_1390324_0_0_1"/>
<reference evidence="2" key="1">
    <citation type="journal article" date="2014" name="Proc. Natl. Acad. Sci. U.S.A.">
        <title>Extensive sampling of basidiomycete genomes demonstrates inadequacy of the white-rot/brown-rot paradigm for wood decay fungi.</title>
        <authorList>
            <person name="Riley R."/>
            <person name="Salamov A.A."/>
            <person name="Brown D.W."/>
            <person name="Nagy L.G."/>
            <person name="Floudas D."/>
            <person name="Held B.W."/>
            <person name="Levasseur A."/>
            <person name="Lombard V."/>
            <person name="Morin E."/>
            <person name="Otillar R."/>
            <person name="Lindquist E.A."/>
            <person name="Sun H."/>
            <person name="LaButti K.M."/>
            <person name="Schmutz J."/>
            <person name="Jabbour D."/>
            <person name="Luo H."/>
            <person name="Baker S.E."/>
            <person name="Pisabarro A.G."/>
            <person name="Walton J.D."/>
            <person name="Blanchette R.A."/>
            <person name="Henrissat B."/>
            <person name="Martin F."/>
            <person name="Cullen D."/>
            <person name="Hibbett D.S."/>
            <person name="Grigoriev I.V."/>
        </authorList>
    </citation>
    <scope>NUCLEOTIDE SEQUENCE [LARGE SCALE GENOMIC DNA]</scope>
    <source>
        <strain evidence="2">CBS 339.88</strain>
    </source>
</reference>
<keyword evidence="2" id="KW-1185">Reference proteome</keyword>
<protein>
    <recommendedName>
        <fullName evidence="3">ABM domain-containing protein</fullName>
    </recommendedName>
</protein>
<gene>
    <name evidence="1" type="ORF">GALMADRAFT_262796</name>
</gene>
<sequence length="196" mass="22070">MPILDIIAFNSTEEPKASSVLKSFLDDLKKYDGVISAWHGVQVEGPAHYHILVFWDSLAQLKAASKESYYPSLPTTLPILESSLLRRLFEINQFPEAALTAPVTDMSYMSLKENFVFENDLQPILVRFTQLKETGALGAYWGHSPDVKGLSVILVGWKCVQDHHDAPQIPAYKELVLSAMPVVNFDLKFVPFEKIF</sequence>
<dbReference type="Gene3D" id="3.30.70.100">
    <property type="match status" value="1"/>
</dbReference>
<organism evidence="1 2">
    <name type="scientific">Galerina marginata (strain CBS 339.88)</name>
    <dbReference type="NCBI Taxonomy" id="685588"/>
    <lineage>
        <taxon>Eukaryota</taxon>
        <taxon>Fungi</taxon>
        <taxon>Dikarya</taxon>
        <taxon>Basidiomycota</taxon>
        <taxon>Agaricomycotina</taxon>
        <taxon>Agaricomycetes</taxon>
        <taxon>Agaricomycetidae</taxon>
        <taxon>Agaricales</taxon>
        <taxon>Agaricineae</taxon>
        <taxon>Strophariaceae</taxon>
        <taxon>Galerina</taxon>
    </lineage>
</organism>
<accession>A0A067TN62</accession>
<dbReference type="AlphaFoldDB" id="A0A067TN62"/>
<evidence type="ECO:0000313" key="1">
    <source>
        <dbReference type="EMBL" id="KDR84665.1"/>
    </source>
</evidence>
<dbReference type="OrthoDB" id="3830579at2759"/>
<dbReference type="STRING" id="685588.A0A067TN62"/>